<gene>
    <name evidence="3" type="ORF">GCK72_025124</name>
</gene>
<keyword evidence="1" id="KW-0472">Membrane</keyword>
<dbReference type="KEGG" id="crq:GCK72_025124"/>
<protein>
    <recommendedName>
        <fullName evidence="5">DUF19 domain-containing protein</fullName>
    </recommendedName>
</protein>
<keyword evidence="2" id="KW-0732">Signal</keyword>
<comment type="caution">
    <text evidence="3">The sequence shown here is derived from an EMBL/GenBank/DDBJ whole genome shotgun (WGS) entry which is preliminary data.</text>
</comment>
<dbReference type="Proteomes" id="UP000483820">
    <property type="component" value="Chromosome X"/>
</dbReference>
<dbReference type="GeneID" id="9801472"/>
<feature type="transmembrane region" description="Helical" evidence="1">
    <location>
        <begin position="351"/>
        <end position="370"/>
    </location>
</feature>
<evidence type="ECO:0000313" key="3">
    <source>
        <dbReference type="EMBL" id="KAF1748657.1"/>
    </source>
</evidence>
<accession>A0A6A5G128</accession>
<reference evidence="3 4" key="1">
    <citation type="submission" date="2019-12" db="EMBL/GenBank/DDBJ databases">
        <title>Chromosome-level assembly of the Caenorhabditis remanei genome.</title>
        <authorList>
            <person name="Teterina A.A."/>
            <person name="Willis J.H."/>
            <person name="Phillips P.C."/>
        </authorList>
    </citation>
    <scope>NUCLEOTIDE SEQUENCE [LARGE SCALE GENOMIC DNA]</scope>
    <source>
        <strain evidence="3 4">PX506</strain>
        <tissue evidence="3">Whole organism</tissue>
    </source>
</reference>
<proteinExistence type="predicted"/>
<dbReference type="RefSeq" id="XP_003098495.2">
    <property type="nucleotide sequence ID" value="XM_003098447.2"/>
</dbReference>
<dbReference type="CTD" id="9801472"/>
<feature type="signal peptide" evidence="2">
    <location>
        <begin position="1"/>
        <end position="17"/>
    </location>
</feature>
<evidence type="ECO:0008006" key="5">
    <source>
        <dbReference type="Google" id="ProtNLM"/>
    </source>
</evidence>
<sequence length="371" mass="42545">MHFAVIALFPSLSFIFPANVSHLASVMYKSGYTPSAKYDREISISTEKLYQLRHNISNTSIYDLSNEKLDKYHYEIATTQCLKHSDCTEVEYIRDFYYDATYIVSDVYKRAYGCLEEEASNILANFNKCLKDHPQAIDREFLEKCSRPVIETFKFTPGMIQLHLTIVALFPNLGILFPPNVNLINNLIIESGHNNFSVECGENITLANTCIENFNAKWNFTDFDSFTQSSVKEVDEYLGELAESDCLAYSDCQNFNFARQLIVNSIRIFNDLKGIECLQNNGTDLEKSTHNCLKRYTFDLSSSDILENCTNFAIETSGCDDSEKETFQRARDESKRISAEYRLPSVFSSGVTNYISLMSCIMFLMFHMVMF</sequence>
<feature type="chain" id="PRO_5025446508" description="DUF19 domain-containing protein" evidence="2">
    <location>
        <begin position="18"/>
        <end position="371"/>
    </location>
</feature>
<evidence type="ECO:0000256" key="2">
    <source>
        <dbReference type="SAM" id="SignalP"/>
    </source>
</evidence>
<evidence type="ECO:0000256" key="1">
    <source>
        <dbReference type="SAM" id="Phobius"/>
    </source>
</evidence>
<evidence type="ECO:0000313" key="4">
    <source>
        <dbReference type="Proteomes" id="UP000483820"/>
    </source>
</evidence>
<dbReference type="EMBL" id="WUAV01000006">
    <property type="protein sequence ID" value="KAF1748657.1"/>
    <property type="molecule type" value="Genomic_DNA"/>
</dbReference>
<organism evidence="3 4">
    <name type="scientific">Caenorhabditis remanei</name>
    <name type="common">Caenorhabditis vulgaris</name>
    <dbReference type="NCBI Taxonomy" id="31234"/>
    <lineage>
        <taxon>Eukaryota</taxon>
        <taxon>Metazoa</taxon>
        <taxon>Ecdysozoa</taxon>
        <taxon>Nematoda</taxon>
        <taxon>Chromadorea</taxon>
        <taxon>Rhabditida</taxon>
        <taxon>Rhabditina</taxon>
        <taxon>Rhabditomorpha</taxon>
        <taxon>Rhabditoidea</taxon>
        <taxon>Rhabditidae</taxon>
        <taxon>Peloderinae</taxon>
        <taxon>Caenorhabditis</taxon>
    </lineage>
</organism>
<dbReference type="AlphaFoldDB" id="A0A6A5G128"/>
<name>A0A6A5G128_CAERE</name>
<keyword evidence="1" id="KW-1133">Transmembrane helix</keyword>
<keyword evidence="1" id="KW-0812">Transmembrane</keyword>